<dbReference type="Proteomes" id="UP000323720">
    <property type="component" value="Unassembled WGS sequence"/>
</dbReference>
<keyword evidence="3" id="KW-1185">Reference proteome</keyword>
<evidence type="ECO:0000313" key="3">
    <source>
        <dbReference type="Proteomes" id="UP000323720"/>
    </source>
</evidence>
<proteinExistence type="predicted"/>
<protein>
    <submittedName>
        <fullName evidence="2">Uncharacterized protein</fullName>
    </submittedName>
</protein>
<dbReference type="AlphaFoldDB" id="A0A5D0R5D6"/>
<keyword evidence="1" id="KW-0472">Membrane</keyword>
<dbReference type="EMBL" id="VSKK01000003">
    <property type="protein sequence ID" value="TYB76269.1"/>
    <property type="molecule type" value="Genomic_DNA"/>
</dbReference>
<feature type="transmembrane region" description="Helical" evidence="1">
    <location>
        <begin position="36"/>
        <end position="56"/>
    </location>
</feature>
<accession>A0A5D0R5D6</accession>
<comment type="caution">
    <text evidence="2">The sequence shown here is derived from an EMBL/GenBank/DDBJ whole genome shotgun (WGS) entry which is preliminary data.</text>
</comment>
<evidence type="ECO:0000313" key="2">
    <source>
        <dbReference type="EMBL" id="TYB76269.1"/>
    </source>
</evidence>
<keyword evidence="1" id="KW-0812">Transmembrane</keyword>
<evidence type="ECO:0000256" key="1">
    <source>
        <dbReference type="SAM" id="Phobius"/>
    </source>
</evidence>
<organism evidence="2 3">
    <name type="scientific">Bizionia myxarmorum</name>
    <dbReference type="NCBI Taxonomy" id="291186"/>
    <lineage>
        <taxon>Bacteria</taxon>
        <taxon>Pseudomonadati</taxon>
        <taxon>Bacteroidota</taxon>
        <taxon>Flavobacteriia</taxon>
        <taxon>Flavobacteriales</taxon>
        <taxon>Flavobacteriaceae</taxon>
        <taxon>Bizionia</taxon>
    </lineage>
</organism>
<gene>
    <name evidence="2" type="ORF">ES674_11800</name>
</gene>
<feature type="transmembrane region" description="Helical" evidence="1">
    <location>
        <begin position="85"/>
        <end position="107"/>
    </location>
</feature>
<keyword evidence="1" id="KW-1133">Transmembrane helix</keyword>
<sequence length="112" mass="12856">MIVDKKKYRTPTILLMLGIIFCLISVYFSMHSSETWFARSGAILTFVSVVVQFILADLKKSEIQNLFDSELRLRDKFKKIREKDFYHDALSTASTLTGLIGTIIWGYGDLLL</sequence>
<feature type="transmembrane region" description="Helical" evidence="1">
    <location>
        <begin position="12"/>
        <end position="30"/>
    </location>
</feature>
<name>A0A5D0R5D6_9FLAO</name>
<reference evidence="2 3" key="1">
    <citation type="submission" date="2019-08" db="EMBL/GenBank/DDBJ databases">
        <title>Genomes of Antarctic Bizionia species.</title>
        <authorList>
            <person name="Bowman J.P."/>
        </authorList>
    </citation>
    <scope>NUCLEOTIDE SEQUENCE [LARGE SCALE GENOMIC DNA]</scope>
    <source>
        <strain evidence="2 3">ADA-4</strain>
    </source>
</reference>